<accession>A0A8T2U469</accession>
<gene>
    <name evidence="1" type="ORF">KP509_09G082700</name>
</gene>
<evidence type="ECO:0000313" key="1">
    <source>
        <dbReference type="EMBL" id="KAH7430082.1"/>
    </source>
</evidence>
<name>A0A8T2U469_CERRI</name>
<reference evidence="1" key="1">
    <citation type="submission" date="2021-08" db="EMBL/GenBank/DDBJ databases">
        <title>WGS assembly of Ceratopteris richardii.</title>
        <authorList>
            <person name="Marchant D.B."/>
            <person name="Chen G."/>
            <person name="Jenkins J."/>
            <person name="Shu S."/>
            <person name="Leebens-Mack J."/>
            <person name="Grimwood J."/>
            <person name="Schmutz J."/>
            <person name="Soltis P."/>
            <person name="Soltis D."/>
            <person name="Chen Z.-H."/>
        </authorList>
    </citation>
    <scope>NUCLEOTIDE SEQUENCE</scope>
    <source>
        <strain evidence="1">Whitten #5841</strain>
        <tissue evidence="1">Leaf</tissue>
    </source>
</reference>
<proteinExistence type="predicted"/>
<keyword evidence="2" id="KW-1185">Reference proteome</keyword>
<comment type="caution">
    <text evidence="1">The sequence shown here is derived from an EMBL/GenBank/DDBJ whole genome shotgun (WGS) entry which is preliminary data.</text>
</comment>
<sequence>MRSVCLSFRLSSSWGHGSSSSVDTARPRQTFYKVNYGAETFYGALKPDVEHADCLKDTLRVQKHAIHRD</sequence>
<dbReference type="Proteomes" id="UP000825935">
    <property type="component" value="Chromosome 9"/>
</dbReference>
<protein>
    <submittedName>
        <fullName evidence="1">Uncharacterized protein</fullName>
    </submittedName>
</protein>
<dbReference type="AlphaFoldDB" id="A0A8T2U469"/>
<evidence type="ECO:0000313" key="2">
    <source>
        <dbReference type="Proteomes" id="UP000825935"/>
    </source>
</evidence>
<dbReference type="EMBL" id="CM035414">
    <property type="protein sequence ID" value="KAH7430082.1"/>
    <property type="molecule type" value="Genomic_DNA"/>
</dbReference>
<organism evidence="1 2">
    <name type="scientific">Ceratopteris richardii</name>
    <name type="common">Triangle waterfern</name>
    <dbReference type="NCBI Taxonomy" id="49495"/>
    <lineage>
        <taxon>Eukaryota</taxon>
        <taxon>Viridiplantae</taxon>
        <taxon>Streptophyta</taxon>
        <taxon>Embryophyta</taxon>
        <taxon>Tracheophyta</taxon>
        <taxon>Polypodiopsida</taxon>
        <taxon>Polypodiidae</taxon>
        <taxon>Polypodiales</taxon>
        <taxon>Pteridineae</taxon>
        <taxon>Pteridaceae</taxon>
        <taxon>Parkerioideae</taxon>
        <taxon>Ceratopteris</taxon>
    </lineage>
</organism>